<protein>
    <recommendedName>
        <fullName evidence="1">PpiC domain-containing protein</fullName>
    </recommendedName>
</protein>
<dbReference type="OrthoDB" id="9785180at2"/>
<dbReference type="Proteomes" id="UP000199437">
    <property type="component" value="Unassembled WGS sequence"/>
</dbReference>
<dbReference type="EMBL" id="FOIR01000001">
    <property type="protein sequence ID" value="SEV97231.1"/>
    <property type="molecule type" value="Genomic_DNA"/>
</dbReference>
<dbReference type="STRING" id="1267423.SAMN05216290_0992"/>
<dbReference type="Pfam" id="PF13145">
    <property type="entry name" value="Rotamase_2"/>
    <property type="match status" value="1"/>
</dbReference>
<reference evidence="3" key="1">
    <citation type="submission" date="2016-10" db="EMBL/GenBank/DDBJ databases">
        <authorList>
            <person name="Varghese N."/>
            <person name="Submissions S."/>
        </authorList>
    </citation>
    <scope>NUCLEOTIDE SEQUENCE [LARGE SCALE GENOMIC DNA]</scope>
    <source>
        <strain evidence="3">CGMCC 1.12402</strain>
    </source>
</reference>
<dbReference type="GO" id="GO:0003755">
    <property type="term" value="F:peptidyl-prolyl cis-trans isomerase activity"/>
    <property type="evidence" value="ECO:0007669"/>
    <property type="project" value="InterPro"/>
</dbReference>
<sequence>MTNKYHYILFFACFFVLSCEYLSPASDSPQQTGTSEIVGQVGTSILTKSDIANLVGPNTSKTDSASITNRYVENWLKKELLVRKANENMRIDMADIEKKVADYRYALISYEYQKLMVEQRLDTVVSNQEIESYYNQNKDNFSLRQNIFRGRFIKVSQQAQKLNNVKRWIKSSRPNDLESLRSYAFQFADNYSLEDSTWIKFDDIIKNSPFSTISNKIQFLRTNQYVEEKDSLYLYLLKINEYKISEELSPLEFVTDDIRNIIINKRKIELVKRLENEIYEQAKENEDYQIFR</sequence>
<dbReference type="GeneID" id="99985730"/>
<dbReference type="RefSeq" id="WP_090257407.1">
    <property type="nucleotide sequence ID" value="NZ_FOIR01000001.1"/>
</dbReference>
<dbReference type="AlphaFoldDB" id="A0A1I0N7X2"/>
<dbReference type="PROSITE" id="PS51257">
    <property type="entry name" value="PROKAR_LIPOPROTEIN"/>
    <property type="match status" value="1"/>
</dbReference>
<evidence type="ECO:0000259" key="1">
    <source>
        <dbReference type="Pfam" id="PF13145"/>
    </source>
</evidence>
<dbReference type="InterPro" id="IPR000297">
    <property type="entry name" value="PPIase_PpiC"/>
</dbReference>
<proteinExistence type="predicted"/>
<gene>
    <name evidence="2" type="ORF">SAMN05216290_0992</name>
</gene>
<accession>A0A1I0N7X2</accession>
<evidence type="ECO:0000313" key="3">
    <source>
        <dbReference type="Proteomes" id="UP000199437"/>
    </source>
</evidence>
<keyword evidence="3" id="KW-1185">Reference proteome</keyword>
<organism evidence="2 3">
    <name type="scientific">Roseivirga pacifica</name>
    <dbReference type="NCBI Taxonomy" id="1267423"/>
    <lineage>
        <taxon>Bacteria</taxon>
        <taxon>Pseudomonadati</taxon>
        <taxon>Bacteroidota</taxon>
        <taxon>Cytophagia</taxon>
        <taxon>Cytophagales</taxon>
        <taxon>Roseivirgaceae</taxon>
        <taxon>Roseivirga</taxon>
    </lineage>
</organism>
<name>A0A1I0N7X2_9BACT</name>
<evidence type="ECO:0000313" key="2">
    <source>
        <dbReference type="EMBL" id="SEV97231.1"/>
    </source>
</evidence>
<feature type="domain" description="PpiC" evidence="1">
    <location>
        <begin position="125"/>
        <end position="244"/>
    </location>
</feature>